<comment type="catalytic activity">
    <reaction evidence="2">
        <text>a quinone + NADH + 5 H(+)(in) = a quinol + NAD(+) + 4 H(+)(out)</text>
        <dbReference type="Rhea" id="RHEA:57888"/>
        <dbReference type="ChEBI" id="CHEBI:15378"/>
        <dbReference type="ChEBI" id="CHEBI:24646"/>
        <dbReference type="ChEBI" id="CHEBI:57540"/>
        <dbReference type="ChEBI" id="CHEBI:57945"/>
        <dbReference type="ChEBI" id="CHEBI:132124"/>
    </reaction>
</comment>
<dbReference type="EMBL" id="MPDK01000007">
    <property type="protein sequence ID" value="PWI58020.1"/>
    <property type="molecule type" value="Genomic_DNA"/>
</dbReference>
<protein>
    <recommendedName>
        <fullName evidence="2">NADH-quinone oxidoreductase subunit J</fullName>
        <ecNumber evidence="2">7.1.1.-</ecNumber>
    </recommendedName>
</protein>
<keyword evidence="2" id="KW-0874">Quinone</keyword>
<feature type="transmembrane region" description="Helical" evidence="2">
    <location>
        <begin position="57"/>
        <end position="76"/>
    </location>
</feature>
<accession>A0A2U3D9Q7</accession>
<evidence type="ECO:0000256" key="1">
    <source>
        <dbReference type="ARBA" id="ARBA00005698"/>
    </source>
</evidence>
<comment type="subcellular location">
    <subcellularLocation>
        <location evidence="2">Cell membrane</location>
        <topology evidence="2">Multi-pass membrane protein</topology>
    </subcellularLocation>
</comment>
<dbReference type="InterPro" id="IPR042106">
    <property type="entry name" value="Nuo/plastoQ_OxRdtase_6_NuoJ"/>
</dbReference>
<organism evidence="3 4">
    <name type="scientific">Sulfoacidibacillus thermotolerans</name>
    <name type="common">Acidibacillus sulfuroxidans</name>
    <dbReference type="NCBI Taxonomy" id="1765684"/>
    <lineage>
        <taxon>Bacteria</taxon>
        <taxon>Bacillati</taxon>
        <taxon>Bacillota</taxon>
        <taxon>Bacilli</taxon>
        <taxon>Bacillales</taxon>
        <taxon>Alicyclobacillaceae</taxon>
        <taxon>Sulfoacidibacillus</taxon>
    </lineage>
</organism>
<dbReference type="GO" id="GO:0048038">
    <property type="term" value="F:quinone binding"/>
    <property type="evidence" value="ECO:0007669"/>
    <property type="project" value="UniProtKB-UniRule"/>
</dbReference>
<proteinExistence type="inferred from homology"/>
<dbReference type="EC" id="7.1.1.-" evidence="2"/>
<dbReference type="InterPro" id="IPR001457">
    <property type="entry name" value="NADH_UbQ/plastoQ_OxRdtase_su6"/>
</dbReference>
<gene>
    <name evidence="3" type="ORF">BM613_06190</name>
</gene>
<dbReference type="GO" id="GO:0005886">
    <property type="term" value="C:plasma membrane"/>
    <property type="evidence" value="ECO:0007669"/>
    <property type="project" value="UniProtKB-SubCell"/>
</dbReference>
<sequence>MTGATITYFVLALIIIVSGVFMLTLTNVMHMAVSLVGVFLGVAGIFILLGADFVGLVQVMVYAGAITILMVFALMLTHRGLNGHLQGEVGPFRGTLTFLSVAIIVGTLLYAIRSTPWPGSTTALQPFHQSTVNLIANAIFHQYTVAFELVSAVLTVALVGAAVIARKEE</sequence>
<keyword evidence="4" id="KW-1185">Reference proteome</keyword>
<keyword evidence="2" id="KW-0472">Membrane</keyword>
<dbReference type="Gene3D" id="1.20.120.1200">
    <property type="entry name" value="NADH-ubiquinone/plastoquinone oxidoreductase chain 6, subunit NuoJ"/>
    <property type="match status" value="1"/>
</dbReference>
<feature type="transmembrane region" description="Helical" evidence="2">
    <location>
        <begin position="96"/>
        <end position="112"/>
    </location>
</feature>
<keyword evidence="2" id="KW-1003">Cell membrane</keyword>
<evidence type="ECO:0000256" key="2">
    <source>
        <dbReference type="RuleBase" id="RU004429"/>
    </source>
</evidence>
<dbReference type="GO" id="GO:0008137">
    <property type="term" value="F:NADH dehydrogenase (ubiquinone) activity"/>
    <property type="evidence" value="ECO:0007669"/>
    <property type="project" value="UniProtKB-UniRule"/>
</dbReference>
<feature type="transmembrane region" description="Helical" evidence="2">
    <location>
        <begin position="32"/>
        <end position="51"/>
    </location>
</feature>
<comment type="function">
    <text evidence="2">NDH-1 shuttles electrons from NADH, via FMN and iron-sulfur (Fe-S) centers, to quinones in the respiratory chain. Couples the redox reaction to proton translocation (for every two electrons transferred, four hydrogen ions are translocated across the cytoplasmic membrane), and thus conserves the redox energy in a proton gradient.</text>
</comment>
<feature type="transmembrane region" description="Helical" evidence="2">
    <location>
        <begin position="6"/>
        <end position="25"/>
    </location>
</feature>
<keyword evidence="2" id="KW-1133">Transmembrane helix</keyword>
<keyword evidence="2" id="KW-0812">Transmembrane</keyword>
<comment type="caution">
    <text evidence="3">The sequence shown here is derived from an EMBL/GenBank/DDBJ whole genome shotgun (WGS) entry which is preliminary data.</text>
</comment>
<keyword evidence="2" id="KW-0520">NAD</keyword>
<feature type="transmembrane region" description="Helical" evidence="2">
    <location>
        <begin position="143"/>
        <end position="165"/>
    </location>
</feature>
<name>A0A2U3D9Q7_SULT2</name>
<comment type="similarity">
    <text evidence="1 2">Belongs to the complex I subunit 6 family.</text>
</comment>
<dbReference type="PANTHER" id="PTHR33269">
    <property type="entry name" value="NADH-UBIQUINONE OXIDOREDUCTASE CHAIN 6"/>
    <property type="match status" value="1"/>
</dbReference>
<dbReference type="Proteomes" id="UP000245380">
    <property type="component" value="Unassembled WGS sequence"/>
</dbReference>
<dbReference type="AlphaFoldDB" id="A0A2U3D9Q7"/>
<dbReference type="PANTHER" id="PTHR33269:SF17">
    <property type="entry name" value="NADH-UBIQUINONE OXIDOREDUCTASE CHAIN 6"/>
    <property type="match status" value="1"/>
</dbReference>
<evidence type="ECO:0000313" key="3">
    <source>
        <dbReference type="EMBL" id="PWI58020.1"/>
    </source>
</evidence>
<dbReference type="NCBIfam" id="NF005168">
    <property type="entry name" value="PRK06638.2-3"/>
    <property type="match status" value="1"/>
</dbReference>
<reference evidence="3 4" key="1">
    <citation type="submission" date="2016-11" db="EMBL/GenBank/DDBJ databases">
        <title>Comparative genomics of Acidibacillus ferroxidans species.</title>
        <authorList>
            <person name="Oliveira G."/>
            <person name="Nunes G."/>
            <person name="Oliveira R."/>
            <person name="Araujo F."/>
            <person name="Salim A."/>
            <person name="Scholte L."/>
            <person name="Morais D."/>
            <person name="Nancucheo I."/>
            <person name="Johnson D.B."/>
            <person name="Grail B."/>
            <person name="Bittencourt J."/>
            <person name="Valadares R."/>
        </authorList>
    </citation>
    <scope>NUCLEOTIDE SEQUENCE [LARGE SCALE GENOMIC DNA]</scope>
    <source>
        <strain evidence="3 4">Y002</strain>
    </source>
</reference>
<evidence type="ECO:0000313" key="4">
    <source>
        <dbReference type="Proteomes" id="UP000245380"/>
    </source>
</evidence>
<dbReference type="Pfam" id="PF00499">
    <property type="entry name" value="Oxidored_q3"/>
    <property type="match status" value="1"/>
</dbReference>